<evidence type="ECO:0008006" key="3">
    <source>
        <dbReference type="Google" id="ProtNLM"/>
    </source>
</evidence>
<reference evidence="1 2" key="1">
    <citation type="submission" date="2017-07" db="EMBL/GenBank/DDBJ databases">
        <title>Recovery of genomes from metagenomes via a dereplication, aggregation, and scoring strategy.</title>
        <authorList>
            <person name="Sieber C.M."/>
            <person name="Probst A.J."/>
            <person name="Sharrar A."/>
            <person name="Thomas B.C."/>
            <person name="Hess M."/>
            <person name="Tringe S.G."/>
            <person name="Banfield J.F."/>
        </authorList>
    </citation>
    <scope>NUCLEOTIDE SEQUENCE [LARGE SCALE GENOMIC DNA]</scope>
    <source>
        <strain evidence="1">JGI_Cruoil_03_44_89</strain>
    </source>
</reference>
<evidence type="ECO:0000313" key="1">
    <source>
        <dbReference type="EMBL" id="OYD17629.1"/>
    </source>
</evidence>
<protein>
    <recommendedName>
        <fullName evidence="3">Outer membrane protein beta-barrel domain-containing protein</fullName>
    </recommendedName>
</protein>
<evidence type="ECO:0000313" key="2">
    <source>
        <dbReference type="Proteomes" id="UP000215215"/>
    </source>
</evidence>
<accession>A0A235BZP0</accession>
<sequence>MTLFIFLIFSCPSENISFSAGVSTFPGNLIGYEFGVSYDVLIDPGLIASSCVGFTKSNYDSSLGTNSLDCEFSRLFIRQSIKQKMPGGLFLLFGLAIHSLKNWVRETNIIPPFKITDYYALNDIAPGISAGAGISFGRGSVGIVYDFIFINERGENLFYRRGNLHSLSMQLAISLPMGE</sequence>
<dbReference type="Proteomes" id="UP000215215">
    <property type="component" value="Unassembled WGS sequence"/>
</dbReference>
<proteinExistence type="predicted"/>
<comment type="caution">
    <text evidence="1">The sequence shown here is derived from an EMBL/GenBank/DDBJ whole genome shotgun (WGS) entry which is preliminary data.</text>
</comment>
<name>A0A235BZP0_UNCW3</name>
<dbReference type="AlphaFoldDB" id="A0A235BZP0"/>
<gene>
    <name evidence="1" type="ORF">CH333_00075</name>
</gene>
<dbReference type="EMBL" id="NOZQ01000002">
    <property type="protein sequence ID" value="OYD17629.1"/>
    <property type="molecule type" value="Genomic_DNA"/>
</dbReference>
<organism evidence="1 2">
    <name type="scientific">candidate division WOR-3 bacterium JGI_Cruoil_03_44_89</name>
    <dbReference type="NCBI Taxonomy" id="1973748"/>
    <lineage>
        <taxon>Bacteria</taxon>
        <taxon>Bacteria division WOR-3</taxon>
    </lineage>
</organism>